<dbReference type="GO" id="GO:0003700">
    <property type="term" value="F:DNA-binding transcription factor activity"/>
    <property type="evidence" value="ECO:0007669"/>
    <property type="project" value="TreeGrafter"/>
</dbReference>
<dbReference type="PANTHER" id="PTHR30146">
    <property type="entry name" value="LACI-RELATED TRANSCRIPTIONAL REPRESSOR"/>
    <property type="match status" value="1"/>
</dbReference>
<dbReference type="InterPro" id="IPR000843">
    <property type="entry name" value="HTH_LacI"/>
</dbReference>
<feature type="domain" description="HTH lacI-type" evidence="4">
    <location>
        <begin position="5"/>
        <end position="59"/>
    </location>
</feature>
<dbReference type="PANTHER" id="PTHR30146:SF109">
    <property type="entry name" value="HTH-TYPE TRANSCRIPTIONAL REGULATOR GALS"/>
    <property type="match status" value="1"/>
</dbReference>
<dbReference type="RefSeq" id="WP_148949737.1">
    <property type="nucleotide sequence ID" value="NZ_VTES01000003.1"/>
</dbReference>
<proteinExistence type="predicted"/>
<evidence type="ECO:0000313" key="7">
    <source>
        <dbReference type="Proteomes" id="UP000323732"/>
    </source>
</evidence>
<dbReference type="InterPro" id="IPR001387">
    <property type="entry name" value="Cro/C1-type_HTH"/>
</dbReference>
<name>A0A5D4SL64_9BACI</name>
<keyword evidence="1" id="KW-0805">Transcription regulation</keyword>
<comment type="caution">
    <text evidence="6">The sequence shown here is derived from an EMBL/GenBank/DDBJ whole genome shotgun (WGS) entry which is preliminary data.</text>
</comment>
<evidence type="ECO:0000256" key="1">
    <source>
        <dbReference type="ARBA" id="ARBA00023015"/>
    </source>
</evidence>
<evidence type="ECO:0000256" key="2">
    <source>
        <dbReference type="ARBA" id="ARBA00023125"/>
    </source>
</evidence>
<protein>
    <submittedName>
        <fullName evidence="6">LacI family transcriptional regulator</fullName>
    </submittedName>
</protein>
<dbReference type="SUPFAM" id="SSF47413">
    <property type="entry name" value="lambda repressor-like DNA-binding domains"/>
    <property type="match status" value="1"/>
</dbReference>
<dbReference type="Pfam" id="PF00356">
    <property type="entry name" value="LacI"/>
    <property type="match status" value="1"/>
</dbReference>
<accession>A0A5D4SL64</accession>
<dbReference type="Gene3D" id="1.10.260.40">
    <property type="entry name" value="lambda repressor-like DNA-binding domains"/>
    <property type="match status" value="1"/>
</dbReference>
<dbReference type="SMART" id="SM00354">
    <property type="entry name" value="HTH_LACI"/>
    <property type="match status" value="1"/>
</dbReference>
<dbReference type="PROSITE" id="PS00356">
    <property type="entry name" value="HTH_LACI_1"/>
    <property type="match status" value="1"/>
</dbReference>
<feature type="domain" description="HTH cro/C1-type" evidence="5">
    <location>
        <begin position="6"/>
        <end position="49"/>
    </location>
</feature>
<reference evidence="6 7" key="1">
    <citation type="submission" date="2019-08" db="EMBL/GenBank/DDBJ databases">
        <title>Bacillus genomes from the desert of Cuatro Cienegas, Coahuila.</title>
        <authorList>
            <person name="Olmedo-Alvarez G."/>
        </authorList>
    </citation>
    <scope>NUCLEOTIDE SEQUENCE [LARGE SCALE GENOMIC DNA]</scope>
    <source>
        <strain evidence="6 7">CH37_1T</strain>
    </source>
</reference>
<evidence type="ECO:0000259" key="4">
    <source>
        <dbReference type="PROSITE" id="PS50932"/>
    </source>
</evidence>
<dbReference type="CDD" id="cd06267">
    <property type="entry name" value="PBP1_LacI_sugar_binding-like"/>
    <property type="match status" value="1"/>
</dbReference>
<dbReference type="InterPro" id="IPR046335">
    <property type="entry name" value="LacI/GalR-like_sensor"/>
</dbReference>
<keyword evidence="3" id="KW-0804">Transcription</keyword>
<evidence type="ECO:0000256" key="3">
    <source>
        <dbReference type="ARBA" id="ARBA00023163"/>
    </source>
</evidence>
<evidence type="ECO:0000259" key="5">
    <source>
        <dbReference type="PROSITE" id="PS50943"/>
    </source>
</evidence>
<dbReference type="Pfam" id="PF13377">
    <property type="entry name" value="Peripla_BP_3"/>
    <property type="match status" value="1"/>
</dbReference>
<organism evidence="6 7">
    <name type="scientific">Bacillus infantis</name>
    <dbReference type="NCBI Taxonomy" id="324767"/>
    <lineage>
        <taxon>Bacteria</taxon>
        <taxon>Bacillati</taxon>
        <taxon>Bacillota</taxon>
        <taxon>Bacilli</taxon>
        <taxon>Bacillales</taxon>
        <taxon>Bacillaceae</taxon>
        <taxon>Bacillus</taxon>
    </lineage>
</organism>
<gene>
    <name evidence="6" type="ORF">FZD47_10015</name>
</gene>
<dbReference type="InterPro" id="IPR028082">
    <property type="entry name" value="Peripla_BP_I"/>
</dbReference>
<dbReference type="AlphaFoldDB" id="A0A5D4SL64"/>
<dbReference type="Gene3D" id="3.40.50.2300">
    <property type="match status" value="2"/>
</dbReference>
<dbReference type="PROSITE" id="PS50943">
    <property type="entry name" value="HTH_CROC1"/>
    <property type="match status" value="1"/>
</dbReference>
<dbReference type="GO" id="GO:0000976">
    <property type="term" value="F:transcription cis-regulatory region binding"/>
    <property type="evidence" value="ECO:0007669"/>
    <property type="project" value="TreeGrafter"/>
</dbReference>
<dbReference type="InterPro" id="IPR010982">
    <property type="entry name" value="Lambda_DNA-bd_dom_sf"/>
</dbReference>
<dbReference type="Proteomes" id="UP000323732">
    <property type="component" value="Unassembled WGS sequence"/>
</dbReference>
<dbReference type="SUPFAM" id="SSF53822">
    <property type="entry name" value="Periplasmic binding protein-like I"/>
    <property type="match status" value="1"/>
</dbReference>
<dbReference type="CDD" id="cd01392">
    <property type="entry name" value="HTH_LacI"/>
    <property type="match status" value="1"/>
</dbReference>
<keyword evidence="2" id="KW-0238">DNA-binding</keyword>
<dbReference type="EMBL" id="VTES01000003">
    <property type="protein sequence ID" value="TYS63839.1"/>
    <property type="molecule type" value="Genomic_DNA"/>
</dbReference>
<dbReference type="PRINTS" id="PR00036">
    <property type="entry name" value="HTHLACI"/>
</dbReference>
<evidence type="ECO:0000313" key="6">
    <source>
        <dbReference type="EMBL" id="TYS63839.1"/>
    </source>
</evidence>
<sequence length="338" mass="37471">MKKNSTIRDVARKAGVSVATVSRYINSNGYISGRTGEKIQEVMLELDYRPNEIARGLARKKTDTIALIIPEITNPFFPELVVSIERKTKEKGYSLILIHADEESLQDSVFWRNLESRYIDGLILASFQFSQKILNELDALQVPFVRIDRAADHDSPNSIGMDNRKGARLAVSHLIESGCKKIAHISGPHTFPPSIERLRGYEEILAEQLPSESAIVMEGDYTLESGKSVTEALMKQHSDIDGLFLANDMMAIGALKTLKQLGKKVPEDIAVIGFDGIKLGEMVEPELSTIEQPIFSIGTVAAARLVGMIENNGEYESQTVLDVRLVIRESTKRNGQAE</sequence>
<dbReference type="PROSITE" id="PS50932">
    <property type="entry name" value="HTH_LACI_2"/>
    <property type="match status" value="1"/>
</dbReference>